<feature type="region of interest" description="Disordered" evidence="1">
    <location>
        <begin position="25"/>
        <end position="83"/>
    </location>
</feature>
<accession>A0A0V0GI63</accession>
<dbReference type="AlphaFoldDB" id="A0A0V0GI63"/>
<evidence type="ECO:0000256" key="1">
    <source>
        <dbReference type="SAM" id="MobiDB-lite"/>
    </source>
</evidence>
<evidence type="ECO:0000313" key="2">
    <source>
        <dbReference type="EMBL" id="JAP07919.1"/>
    </source>
</evidence>
<feature type="compositionally biased region" description="Basic residues" evidence="1">
    <location>
        <begin position="71"/>
        <end position="83"/>
    </location>
</feature>
<reference evidence="2" key="1">
    <citation type="submission" date="2015-12" db="EMBL/GenBank/DDBJ databases">
        <title>Gene expression during late stages of embryo sac development: a critical building block for successful pollen-pistil interactions.</title>
        <authorList>
            <person name="Liu Y."/>
            <person name="Joly V."/>
            <person name="Sabar M."/>
            <person name="Matton D.P."/>
        </authorList>
    </citation>
    <scope>NUCLEOTIDE SEQUENCE</scope>
</reference>
<sequence length="83" mass="9895">MDRYSTSVEDFDTRSCFLLFQDINDSPRNMHQPETERQVSGHPAQSESLKALRRIGEPLGKNNPRVDVPRRYRMMRRTTTKWR</sequence>
<protein>
    <submittedName>
        <fullName evidence="2">Putative ovule protein</fullName>
    </submittedName>
</protein>
<proteinExistence type="predicted"/>
<dbReference type="EMBL" id="GEDG01037805">
    <property type="protein sequence ID" value="JAP07919.1"/>
    <property type="molecule type" value="Transcribed_RNA"/>
</dbReference>
<name>A0A0V0GI63_SOLCH</name>
<organism evidence="2">
    <name type="scientific">Solanum chacoense</name>
    <name type="common">Chaco potato</name>
    <dbReference type="NCBI Taxonomy" id="4108"/>
    <lineage>
        <taxon>Eukaryota</taxon>
        <taxon>Viridiplantae</taxon>
        <taxon>Streptophyta</taxon>
        <taxon>Embryophyta</taxon>
        <taxon>Tracheophyta</taxon>
        <taxon>Spermatophyta</taxon>
        <taxon>Magnoliopsida</taxon>
        <taxon>eudicotyledons</taxon>
        <taxon>Gunneridae</taxon>
        <taxon>Pentapetalae</taxon>
        <taxon>asterids</taxon>
        <taxon>lamiids</taxon>
        <taxon>Solanales</taxon>
        <taxon>Solanaceae</taxon>
        <taxon>Solanoideae</taxon>
        <taxon>Solaneae</taxon>
        <taxon>Solanum</taxon>
    </lineage>
</organism>